<dbReference type="PANTHER" id="PTHR43513">
    <property type="entry name" value="DIHYDROOROTATE DEHYDROGENASE B (NAD(+)), ELECTRON TRANSFER SUBUNIT"/>
    <property type="match status" value="1"/>
</dbReference>
<dbReference type="OrthoDB" id="1704963at2"/>
<dbReference type="Proteomes" id="UP000198811">
    <property type="component" value="Unassembled WGS sequence"/>
</dbReference>
<dbReference type="Gene3D" id="2.40.30.10">
    <property type="entry name" value="Translation factors"/>
    <property type="match status" value="1"/>
</dbReference>
<dbReference type="InterPro" id="IPR050353">
    <property type="entry name" value="PyrK_electron_transfer"/>
</dbReference>
<dbReference type="InterPro" id="IPR006058">
    <property type="entry name" value="2Fe2S_fd_BS"/>
</dbReference>
<reference evidence="3 5" key="2">
    <citation type="submission" date="2018-06" db="EMBL/GenBank/DDBJ databases">
        <authorList>
            <consortium name="Pathogen Informatics"/>
            <person name="Doyle S."/>
        </authorList>
    </citation>
    <scope>NUCLEOTIDE SEQUENCE [LARGE SCALE GENOMIC DNA]</scope>
    <source>
        <strain evidence="3 5">NCTC13028</strain>
    </source>
</reference>
<evidence type="ECO:0000259" key="1">
    <source>
        <dbReference type="Pfam" id="PF00970"/>
    </source>
</evidence>
<evidence type="ECO:0000313" key="2">
    <source>
        <dbReference type="EMBL" id="SDL20811.1"/>
    </source>
</evidence>
<organism evidence="3 5">
    <name type="scientific">Clostridium cochlearium</name>
    <dbReference type="NCBI Taxonomy" id="1494"/>
    <lineage>
        <taxon>Bacteria</taxon>
        <taxon>Bacillati</taxon>
        <taxon>Bacillota</taxon>
        <taxon>Clostridia</taxon>
        <taxon>Eubacteriales</taxon>
        <taxon>Clostridiaceae</taxon>
        <taxon>Clostridium</taxon>
    </lineage>
</organism>
<dbReference type="SUPFAM" id="SSF63380">
    <property type="entry name" value="Riboflavin synthase domain-like"/>
    <property type="match status" value="1"/>
</dbReference>
<dbReference type="EMBL" id="FNGL01000012">
    <property type="protein sequence ID" value="SDL20811.1"/>
    <property type="molecule type" value="Genomic_DNA"/>
</dbReference>
<dbReference type="Pfam" id="PF00970">
    <property type="entry name" value="FAD_binding_6"/>
    <property type="match status" value="1"/>
</dbReference>
<accession>A0A1G9I6F9</accession>
<dbReference type="NCBIfam" id="NF004470">
    <property type="entry name" value="PRK05802.1"/>
    <property type="match status" value="1"/>
</dbReference>
<name>A0A1G9I6F9_CLOCO</name>
<evidence type="ECO:0000313" key="4">
    <source>
        <dbReference type="Proteomes" id="UP000198811"/>
    </source>
</evidence>
<sequence>MNYEVKDCIDAGSEYCPCHLAEANECILCSQLRDKDFCDCINWKGVCIYQEFVWNGKKAKEGRKEIECTVLEKEYIFDDLAILKIDVPHKLAKELTSPGSFVFLRNFCDGHFFSAPVSVMESNVEENIITLVLEIKGVKTKKIDKVNQGEKILVKGPFWNGIFGLKNINKSKDKTSIVIARGIGQAPIVPLIKKLYSNGNKIYTILDEKPFEKSFIDKYLEQYNCHVINTTLIGDKGEITPEFKNILLSIIKKEDVNLVHSSAADIINYNVVNLIGETIDFSCCNNAKMCCGEGVCGSCSVKNKYFDIERSCKLQVDPRNILEGRKLL</sequence>
<dbReference type="AlphaFoldDB" id="A0A1G9I6F9"/>
<gene>
    <name evidence="3" type="primary">pyrK_1</name>
    <name evidence="3" type="ORF">NCTC13028_00244</name>
    <name evidence="2" type="ORF">SAMN05216497_11227</name>
</gene>
<dbReference type="PANTHER" id="PTHR43513:SF3">
    <property type="entry name" value="DIHYDROOROTATE DEHYDROGENASE B (NAD(+)), ELECTRON TRANSFER SUBUNIT-RELATED"/>
    <property type="match status" value="1"/>
</dbReference>
<reference evidence="2 4" key="1">
    <citation type="submission" date="2016-10" db="EMBL/GenBank/DDBJ databases">
        <authorList>
            <person name="Varghese N."/>
            <person name="Submissions S."/>
        </authorList>
    </citation>
    <scope>NUCLEOTIDE SEQUENCE [LARGE SCALE GENOMIC DNA]</scope>
    <source>
        <strain evidence="2 4">NLAE-zl-C224</strain>
    </source>
</reference>
<dbReference type="Proteomes" id="UP000250223">
    <property type="component" value="Unassembled WGS sequence"/>
</dbReference>
<dbReference type="InterPro" id="IPR008333">
    <property type="entry name" value="Cbr1-like_FAD-bd_dom"/>
</dbReference>
<dbReference type="EMBL" id="UAWC01000001">
    <property type="protein sequence ID" value="SQB33252.1"/>
    <property type="molecule type" value="Genomic_DNA"/>
</dbReference>
<keyword evidence="4" id="KW-1185">Reference proteome</keyword>
<dbReference type="InterPro" id="IPR017938">
    <property type="entry name" value="Riboflavin_synthase-like_b-brl"/>
</dbReference>
<dbReference type="GO" id="GO:0051537">
    <property type="term" value="F:2 iron, 2 sulfur cluster binding"/>
    <property type="evidence" value="ECO:0007669"/>
    <property type="project" value="InterPro"/>
</dbReference>
<dbReference type="InterPro" id="IPR039261">
    <property type="entry name" value="FNR_nucleotide-bd"/>
</dbReference>
<protein>
    <submittedName>
        <fullName evidence="3">2-polyprenylphenol hydroxylase-like oxidoreductase</fullName>
    </submittedName>
    <submittedName>
        <fullName evidence="2">NAD(P)H-flavin reductase</fullName>
    </submittedName>
</protein>
<evidence type="ECO:0000313" key="5">
    <source>
        <dbReference type="Proteomes" id="UP000250223"/>
    </source>
</evidence>
<feature type="domain" description="Flavoprotein pyridine nucleotide cytochrome reductase-like FAD-binding" evidence="1">
    <location>
        <begin position="68"/>
        <end position="158"/>
    </location>
</feature>
<dbReference type="PROSITE" id="PS00197">
    <property type="entry name" value="2FE2S_FER_1"/>
    <property type="match status" value="1"/>
</dbReference>
<dbReference type="RefSeq" id="WP_089866189.1">
    <property type="nucleotide sequence ID" value="NZ_FNGL01000012.1"/>
</dbReference>
<dbReference type="STRING" id="1494.SAMN05216497_11227"/>
<dbReference type="CDD" id="cd06192">
    <property type="entry name" value="DHOD_e_trans_like"/>
    <property type="match status" value="1"/>
</dbReference>
<proteinExistence type="predicted"/>
<evidence type="ECO:0000313" key="3">
    <source>
        <dbReference type="EMBL" id="SQB33252.1"/>
    </source>
</evidence>
<dbReference type="SUPFAM" id="SSF52343">
    <property type="entry name" value="Ferredoxin reductase-like, C-terminal NADP-linked domain"/>
    <property type="match status" value="1"/>
</dbReference>